<reference evidence="1 2" key="1">
    <citation type="journal article" date="2016" name="Sci. Rep.">
        <title>Metabolic traits of an uncultured archaeal lineage -MSBL1- from brine pools of the Red Sea.</title>
        <authorList>
            <person name="Mwirichia R."/>
            <person name="Alam I."/>
            <person name="Rashid M."/>
            <person name="Vinu M."/>
            <person name="Ba-Alawi W."/>
            <person name="Anthony Kamau A."/>
            <person name="Kamanda Ngugi D."/>
            <person name="Goker M."/>
            <person name="Klenk H.P."/>
            <person name="Bajic V."/>
            <person name="Stingl U."/>
        </authorList>
    </citation>
    <scope>NUCLEOTIDE SEQUENCE [LARGE SCALE GENOMIC DNA]</scope>
    <source>
        <strain evidence="1">SCGC-AAA382C18</strain>
    </source>
</reference>
<dbReference type="Gene3D" id="3.40.50.2300">
    <property type="match status" value="1"/>
</dbReference>
<dbReference type="SUPFAM" id="SSF52172">
    <property type="entry name" value="CheY-like"/>
    <property type="match status" value="1"/>
</dbReference>
<proteinExistence type="predicted"/>
<sequence>MREKKSIEEVPVAMLTEENLSLAKILRRDMDYLVDYLEKPFKPSELSDAVDEILERIKKISTLKERISEKDPENGKALSKAFVAWSRTQMIHEKLLEKLKQIKTECYNHEKISKIQKLMEGEKQTIQQTKIKKEEILELVGVENEY</sequence>
<name>A0A133VHW0_9EURY</name>
<gene>
    <name evidence="1" type="ORF">AKJ52_02680</name>
</gene>
<organism evidence="1 2">
    <name type="scientific">candidate division MSBL1 archaeon SCGC-AAA382C18</name>
    <dbReference type="NCBI Taxonomy" id="1698281"/>
    <lineage>
        <taxon>Archaea</taxon>
        <taxon>Methanobacteriati</taxon>
        <taxon>Methanobacteriota</taxon>
        <taxon>candidate division MSBL1</taxon>
    </lineage>
</organism>
<dbReference type="EMBL" id="LHYF01000054">
    <property type="protein sequence ID" value="KXB06021.1"/>
    <property type="molecule type" value="Genomic_DNA"/>
</dbReference>
<dbReference type="Proteomes" id="UP000070404">
    <property type="component" value="Unassembled WGS sequence"/>
</dbReference>
<accession>A0A133VHW0</accession>
<evidence type="ECO:0000313" key="2">
    <source>
        <dbReference type="Proteomes" id="UP000070404"/>
    </source>
</evidence>
<protein>
    <submittedName>
        <fullName evidence="1">Uncharacterized protein</fullName>
    </submittedName>
</protein>
<evidence type="ECO:0000313" key="1">
    <source>
        <dbReference type="EMBL" id="KXB06021.1"/>
    </source>
</evidence>
<dbReference type="InterPro" id="IPR011006">
    <property type="entry name" value="CheY-like_superfamily"/>
</dbReference>
<dbReference type="AlphaFoldDB" id="A0A133VHW0"/>
<comment type="caution">
    <text evidence="1">The sequence shown here is derived from an EMBL/GenBank/DDBJ whole genome shotgun (WGS) entry which is preliminary data.</text>
</comment>
<keyword evidence="2" id="KW-1185">Reference proteome</keyword>